<comment type="caution">
    <text evidence="3">The sequence shown here is derived from an EMBL/GenBank/DDBJ whole genome shotgun (WGS) entry which is preliminary data.</text>
</comment>
<dbReference type="Gene3D" id="3.30.70.1270">
    <property type="entry name" value="Api92-like domains"/>
    <property type="match status" value="1"/>
</dbReference>
<sequence>MPNWCVNQIHIDGPDSDAIIELMTQPIPLLHQQASRAAAKLFLAGVGGLLKPTYPMTFERYPDLVREVGNSTPENRAFTKFVTLMKQPDVALNEEVCQWLLALFDQSGLKQRYWGDLPKAARMKMAPLLNKQASDWTGLYFRRLPLDIVWAKLDLPEPEPASKDFSLSALAPPMLLVELNGFNGGLFARDSLTPSGFDDNVERLGTKWDRVSVLEVGEGQLGFDTAWSPALPPIEVLARSFPKTTLTHFFAECGCAFAGYVQYVNGESHEEIWEDLVFSEQENEEGYYDVVGPDYVLEHFSHYGGYADAGYLCV</sequence>
<dbReference type="SUPFAM" id="SSF160940">
    <property type="entry name" value="Api92-like"/>
    <property type="match status" value="1"/>
</dbReference>
<evidence type="ECO:0000313" key="4">
    <source>
        <dbReference type="Proteomes" id="UP000235405"/>
    </source>
</evidence>
<evidence type="ECO:0000259" key="2">
    <source>
        <dbReference type="Pfam" id="PF18406"/>
    </source>
</evidence>
<dbReference type="Gene3D" id="1.10.3530.10">
    <property type="entry name" value="Api92-like"/>
    <property type="match status" value="1"/>
</dbReference>
<gene>
    <name evidence="3" type="ORF">BCV19_17735</name>
</gene>
<dbReference type="RefSeq" id="WP_102300569.1">
    <property type="nucleotide sequence ID" value="NZ_MCSW01000215.1"/>
</dbReference>
<evidence type="ECO:0000313" key="3">
    <source>
        <dbReference type="EMBL" id="PMF17758.1"/>
    </source>
</evidence>
<dbReference type="EMBL" id="MCSW01000215">
    <property type="protein sequence ID" value="PMF17758.1"/>
    <property type="molecule type" value="Genomic_DNA"/>
</dbReference>
<reference evidence="4" key="1">
    <citation type="submission" date="2016-07" db="EMBL/GenBank/DDBJ databases">
        <title>Nontailed viruses are major unrecognized killers of bacteria in the ocean.</title>
        <authorList>
            <person name="Kauffman K."/>
            <person name="Hussain F."/>
            <person name="Yang J."/>
            <person name="Arevalo P."/>
            <person name="Brown J."/>
            <person name="Cutler M."/>
            <person name="Kelly L."/>
            <person name="Polz M.F."/>
        </authorList>
    </citation>
    <scope>NUCLEOTIDE SEQUENCE [LARGE SCALE GENOMIC DNA]</scope>
    <source>
        <strain evidence="4">10N.286.54.F3</strain>
    </source>
</reference>
<proteinExistence type="predicted"/>
<dbReference type="AlphaFoldDB" id="A0A2N7C963"/>
<feature type="domain" description="DUF1281" evidence="1">
    <location>
        <begin position="30"/>
        <end position="190"/>
    </location>
</feature>
<dbReference type="InterPro" id="IPR023136">
    <property type="entry name" value="Api92-like_dom_sf"/>
</dbReference>
<evidence type="ECO:0000259" key="1">
    <source>
        <dbReference type="Pfam" id="PF06924"/>
    </source>
</evidence>
<name>A0A2N7C963_VIBSP</name>
<dbReference type="Pfam" id="PF18406">
    <property type="entry name" value="DUF1281_C"/>
    <property type="match status" value="1"/>
</dbReference>
<protein>
    <submittedName>
        <fullName evidence="3">Uncharacterized protein</fullName>
    </submittedName>
</protein>
<accession>A0A2N7C963</accession>
<feature type="domain" description="YubB ferredoxin-like" evidence="2">
    <location>
        <begin position="209"/>
        <end position="290"/>
    </location>
</feature>
<dbReference type="InterPro" id="IPR009694">
    <property type="entry name" value="DUF1281"/>
</dbReference>
<dbReference type="Proteomes" id="UP000235405">
    <property type="component" value="Unassembled WGS sequence"/>
</dbReference>
<dbReference type="InterPro" id="IPR041329">
    <property type="entry name" value="YubB_C"/>
</dbReference>
<organism evidence="3 4">
    <name type="scientific">Vibrio splendidus</name>
    <dbReference type="NCBI Taxonomy" id="29497"/>
    <lineage>
        <taxon>Bacteria</taxon>
        <taxon>Pseudomonadati</taxon>
        <taxon>Pseudomonadota</taxon>
        <taxon>Gammaproteobacteria</taxon>
        <taxon>Vibrionales</taxon>
        <taxon>Vibrionaceae</taxon>
        <taxon>Vibrio</taxon>
    </lineage>
</organism>
<dbReference type="Pfam" id="PF06924">
    <property type="entry name" value="DUF1281"/>
    <property type="match status" value="1"/>
</dbReference>